<reference evidence="2" key="1">
    <citation type="submission" date="2016-08" db="EMBL/GenBank/DDBJ databases">
        <title>Complete genome sequence of the organohalide-respiring Epsilonproteobacterium Sulfurospirillum halorespirans.</title>
        <authorList>
            <person name="Goris T."/>
            <person name="Zimmermann J."/>
            <person name="Schenz B."/>
            <person name="Lemos M."/>
            <person name="Hackermueller J."/>
            <person name="Diekert G."/>
        </authorList>
    </citation>
    <scope>NUCLEOTIDE SEQUENCE [LARGE SCALE GENOMIC DNA]</scope>
    <source>
        <strain>DSM 13726</strain>
        <strain evidence="2">PCE-M2</strain>
    </source>
</reference>
<dbReference type="EMBL" id="CP017111">
    <property type="protein sequence ID" value="AOO65029.1"/>
    <property type="molecule type" value="Genomic_DNA"/>
</dbReference>
<dbReference type="SUPFAM" id="SSF50475">
    <property type="entry name" value="FMN-binding split barrel"/>
    <property type="match status" value="1"/>
</dbReference>
<dbReference type="PANTHER" id="PTHR34071">
    <property type="entry name" value="5-NITROIMIDAZOLE ANTIBIOTICS RESISTANCE PROTEIN, NIMA-FAMILY-RELATED PROTEIN-RELATED"/>
    <property type="match status" value="1"/>
</dbReference>
<dbReference type="STRING" id="1193502.SHALO_1251"/>
<dbReference type="PANTHER" id="PTHR34071:SF2">
    <property type="entry name" value="FLAVIN-NUCLEOTIDE-BINDING PROTEIN"/>
    <property type="match status" value="1"/>
</dbReference>
<dbReference type="Gene3D" id="2.30.110.10">
    <property type="entry name" value="Electron Transport, Fmn-binding Protein, Chain A"/>
    <property type="match status" value="1"/>
</dbReference>
<dbReference type="AlphaFoldDB" id="A0A1D7TJ34"/>
<dbReference type="InterPro" id="IPR024747">
    <property type="entry name" value="Pyridox_Oxase-rel"/>
</dbReference>
<sequence>MRRAEFEVNDTKRIEELFAECEYGTLSLMDDLVPYGVPLNFVWYEKSLCFHGSKEGRKMELIAKNPKASFSVVKPLSLIPSYFSNTRSASPATQFFISAHVTGLIEIVSNADLKCLMLTSLMQKLQPEGGYDAIEATNPIYTKMIEQTGLFRLNPESISLKFKAGQNLTDERKKSLIEKLHERGNTLDLLTIEMINQMR</sequence>
<name>A0A1D7TJ34_9BACT</name>
<accession>A0A1D7TJ34</accession>
<proteinExistence type="predicted"/>
<dbReference type="KEGG" id="shal:SHALO_1251"/>
<keyword evidence="2" id="KW-1185">Reference proteome</keyword>
<evidence type="ECO:0000313" key="2">
    <source>
        <dbReference type="Proteomes" id="UP000094609"/>
    </source>
</evidence>
<gene>
    <name evidence="1" type="ORF">SHALO_1251</name>
</gene>
<dbReference type="Proteomes" id="UP000094609">
    <property type="component" value="Chromosome"/>
</dbReference>
<dbReference type="PATRIC" id="fig|1193502.14.peg.1269"/>
<organism evidence="1 2">
    <name type="scientific">Sulfurospirillum halorespirans DSM 13726</name>
    <dbReference type="NCBI Taxonomy" id="1193502"/>
    <lineage>
        <taxon>Bacteria</taxon>
        <taxon>Pseudomonadati</taxon>
        <taxon>Campylobacterota</taxon>
        <taxon>Epsilonproteobacteria</taxon>
        <taxon>Campylobacterales</taxon>
        <taxon>Sulfurospirillaceae</taxon>
        <taxon>Sulfurospirillum</taxon>
    </lineage>
</organism>
<dbReference type="InterPro" id="IPR012349">
    <property type="entry name" value="Split_barrel_FMN-bd"/>
</dbReference>
<dbReference type="Pfam" id="PF12900">
    <property type="entry name" value="Pyridox_ox_2"/>
    <property type="match status" value="1"/>
</dbReference>
<protein>
    <submittedName>
        <fullName evidence="1">Putative pyridoxamine 5'-phosphate oxidase</fullName>
    </submittedName>
</protein>
<evidence type="ECO:0000313" key="1">
    <source>
        <dbReference type="EMBL" id="AOO65029.1"/>
    </source>
</evidence>